<gene>
    <name evidence="2" type="ORF">PVAP13_4KG378502</name>
</gene>
<sequence>MFALCSSNHRMMPVQTQMQMRSFLKGKKKRQKGSCFEQSSRRPNVKKKCKWNGWREHWTSTADLEWDMVLPVSDLTGLLCLVPPFRMPNILSYKKVPVNMQDKMINIYLSLYILCFTHLLLVAFKYYVVIHTLSVS</sequence>
<accession>A0A8T0U1N3</accession>
<evidence type="ECO:0000256" key="1">
    <source>
        <dbReference type="SAM" id="Phobius"/>
    </source>
</evidence>
<proteinExistence type="predicted"/>
<evidence type="ECO:0000313" key="2">
    <source>
        <dbReference type="EMBL" id="KAG2614099.1"/>
    </source>
</evidence>
<keyword evidence="1" id="KW-0812">Transmembrane</keyword>
<keyword evidence="3" id="KW-1185">Reference proteome</keyword>
<protein>
    <submittedName>
        <fullName evidence="2">Uncharacterized protein</fullName>
    </submittedName>
</protein>
<organism evidence="2 3">
    <name type="scientific">Panicum virgatum</name>
    <name type="common">Blackwell switchgrass</name>
    <dbReference type="NCBI Taxonomy" id="38727"/>
    <lineage>
        <taxon>Eukaryota</taxon>
        <taxon>Viridiplantae</taxon>
        <taxon>Streptophyta</taxon>
        <taxon>Embryophyta</taxon>
        <taxon>Tracheophyta</taxon>
        <taxon>Spermatophyta</taxon>
        <taxon>Magnoliopsida</taxon>
        <taxon>Liliopsida</taxon>
        <taxon>Poales</taxon>
        <taxon>Poaceae</taxon>
        <taxon>PACMAD clade</taxon>
        <taxon>Panicoideae</taxon>
        <taxon>Panicodae</taxon>
        <taxon>Paniceae</taxon>
        <taxon>Panicinae</taxon>
        <taxon>Panicum</taxon>
        <taxon>Panicum sect. Hiantes</taxon>
    </lineage>
</organism>
<keyword evidence="1" id="KW-1133">Transmembrane helix</keyword>
<dbReference type="Proteomes" id="UP000823388">
    <property type="component" value="Chromosome 4K"/>
</dbReference>
<dbReference type="EMBL" id="CM029043">
    <property type="protein sequence ID" value="KAG2614099.1"/>
    <property type="molecule type" value="Genomic_DNA"/>
</dbReference>
<name>A0A8T0U1N3_PANVG</name>
<evidence type="ECO:0000313" key="3">
    <source>
        <dbReference type="Proteomes" id="UP000823388"/>
    </source>
</evidence>
<comment type="caution">
    <text evidence="2">The sequence shown here is derived from an EMBL/GenBank/DDBJ whole genome shotgun (WGS) entry which is preliminary data.</text>
</comment>
<feature type="transmembrane region" description="Helical" evidence="1">
    <location>
        <begin position="105"/>
        <end position="128"/>
    </location>
</feature>
<reference evidence="2" key="1">
    <citation type="submission" date="2020-05" db="EMBL/GenBank/DDBJ databases">
        <title>WGS assembly of Panicum virgatum.</title>
        <authorList>
            <person name="Lovell J.T."/>
            <person name="Jenkins J."/>
            <person name="Shu S."/>
            <person name="Juenger T.E."/>
            <person name="Schmutz J."/>
        </authorList>
    </citation>
    <scope>NUCLEOTIDE SEQUENCE</scope>
    <source>
        <strain evidence="2">AP13</strain>
    </source>
</reference>
<keyword evidence="1" id="KW-0472">Membrane</keyword>
<dbReference type="AlphaFoldDB" id="A0A8T0U1N3"/>